<dbReference type="InterPro" id="IPR052934">
    <property type="entry name" value="Methyl-DNA_Rec/Restrict_Enz"/>
</dbReference>
<reference evidence="2" key="1">
    <citation type="journal article" date="2015" name="Nature">
        <title>Complex archaea that bridge the gap between prokaryotes and eukaryotes.</title>
        <authorList>
            <person name="Spang A."/>
            <person name="Saw J.H."/>
            <person name="Jorgensen S.L."/>
            <person name="Zaremba-Niedzwiedzka K."/>
            <person name="Martijn J."/>
            <person name="Lind A.E."/>
            <person name="van Eijk R."/>
            <person name="Schleper C."/>
            <person name="Guy L."/>
            <person name="Ettema T.J."/>
        </authorList>
    </citation>
    <scope>NUCLEOTIDE SEQUENCE</scope>
</reference>
<dbReference type="EMBL" id="LAZR01001230">
    <property type="protein sequence ID" value="KKN48251.1"/>
    <property type="molecule type" value="Genomic_DNA"/>
</dbReference>
<dbReference type="CDD" id="cd00009">
    <property type="entry name" value="AAA"/>
    <property type="match status" value="1"/>
</dbReference>
<dbReference type="PANTHER" id="PTHR37291:SF1">
    <property type="entry name" value="TYPE IV METHYL-DIRECTED RESTRICTION ENZYME ECOKMCRB SUBUNIT"/>
    <property type="match status" value="1"/>
</dbReference>
<gene>
    <name evidence="2" type="ORF">LCGC14_0654630</name>
</gene>
<feature type="domain" description="ATPase dynein-related AAA" evidence="1">
    <location>
        <begin position="236"/>
        <end position="392"/>
    </location>
</feature>
<dbReference type="PANTHER" id="PTHR37291">
    <property type="entry name" value="5-METHYLCYTOSINE-SPECIFIC RESTRICTION ENZYME B"/>
    <property type="match status" value="1"/>
</dbReference>
<dbReference type="AlphaFoldDB" id="A0A0F9TH13"/>
<comment type="caution">
    <text evidence="2">The sequence shown here is derived from an EMBL/GenBank/DDBJ whole genome shotgun (WGS) entry which is preliminary data.</text>
</comment>
<dbReference type="SUPFAM" id="SSF52540">
    <property type="entry name" value="P-loop containing nucleoside triphosphate hydrolases"/>
    <property type="match status" value="1"/>
</dbReference>
<evidence type="ECO:0000313" key="2">
    <source>
        <dbReference type="EMBL" id="KKN48251.1"/>
    </source>
</evidence>
<proteinExistence type="predicted"/>
<dbReference type="InterPro" id="IPR011704">
    <property type="entry name" value="ATPase_dyneun-rel_AAA"/>
</dbReference>
<dbReference type="InterPro" id="IPR027417">
    <property type="entry name" value="P-loop_NTPase"/>
</dbReference>
<dbReference type="Gene3D" id="3.40.50.300">
    <property type="entry name" value="P-loop containing nucleotide triphosphate hydrolases"/>
    <property type="match status" value="1"/>
</dbReference>
<dbReference type="GO" id="GO:0016887">
    <property type="term" value="F:ATP hydrolysis activity"/>
    <property type="evidence" value="ECO:0007669"/>
    <property type="project" value="InterPro"/>
</dbReference>
<sequence length="487" mass="55198">MEKLNHLVYKTWHDNWANEGQGIFSDLLKSGSRYPKKAENTVAIRSPGIRVDSGVPFTALIHPSNPESGAYGGMSFVIFPVENAPCLVAMGIGTQGLSPDEHILGRPGHGRKVQAICAWLNKEYGEGKLIAWAKQDPVRIDEDIPDNIRNMFPAYQSIFNRYGKVLYGIYIPNKKKEATGIALKAFLDLMFEERKIQPLKASQQDFEQIKSSYFSYLMPSVSPQEIFDLLQKRRYIILEGPPGTGKTMMAQQLLKNNYQNNGRTIQFHPNVTYEQFIGGLAPVKTDDGFGFRFEPKKGFLMEAVQEALKNNKKNYLLHIDEINRGDLAKVLGEAIYLFEHAALEKRKVDLPYDFGSPIHKQFELPTNLHMLGTMNTADRSIAIVDVAIRRRFAFVKLWPQMKVVKSNGCELMQRAYKEILSIFIEYASDDAFNLVPGHAYFLEKDNKEAAQALKINLAPLLEEYLAQGYVAGFSDPIRAYLQWIDSL</sequence>
<name>A0A0F9TH13_9ZZZZ</name>
<evidence type="ECO:0000259" key="1">
    <source>
        <dbReference type="Pfam" id="PF07728"/>
    </source>
</evidence>
<organism evidence="2">
    <name type="scientific">marine sediment metagenome</name>
    <dbReference type="NCBI Taxonomy" id="412755"/>
    <lineage>
        <taxon>unclassified sequences</taxon>
        <taxon>metagenomes</taxon>
        <taxon>ecological metagenomes</taxon>
    </lineage>
</organism>
<accession>A0A0F9TH13</accession>
<dbReference type="Pfam" id="PF07728">
    <property type="entry name" value="AAA_5"/>
    <property type="match status" value="1"/>
</dbReference>
<dbReference type="GO" id="GO:0005524">
    <property type="term" value="F:ATP binding"/>
    <property type="evidence" value="ECO:0007669"/>
    <property type="project" value="InterPro"/>
</dbReference>
<protein>
    <recommendedName>
        <fullName evidence="1">ATPase dynein-related AAA domain-containing protein</fullName>
    </recommendedName>
</protein>